<evidence type="ECO:0000313" key="2">
    <source>
        <dbReference type="EMBL" id="KAK5811756.1"/>
    </source>
</evidence>
<proteinExistence type="predicted"/>
<dbReference type="EMBL" id="JARKNE010000008">
    <property type="protein sequence ID" value="KAK5811756.1"/>
    <property type="molecule type" value="Genomic_DNA"/>
</dbReference>
<reference evidence="2 3" key="1">
    <citation type="submission" date="2023-03" db="EMBL/GenBank/DDBJ databases">
        <title>WGS of Gossypium arboreum.</title>
        <authorList>
            <person name="Yu D."/>
        </authorList>
    </citation>
    <scope>NUCLEOTIDE SEQUENCE [LARGE SCALE GENOMIC DNA]</scope>
    <source>
        <tissue evidence="2">Leaf</tissue>
    </source>
</reference>
<feature type="domain" description="DUF4283" evidence="1">
    <location>
        <begin position="1"/>
        <end position="56"/>
    </location>
</feature>
<comment type="caution">
    <text evidence="2">The sequence shown here is derived from an EMBL/GenBank/DDBJ whole genome shotgun (WGS) entry which is preliminary data.</text>
</comment>
<keyword evidence="3" id="KW-1185">Reference proteome</keyword>
<organism evidence="2 3">
    <name type="scientific">Gossypium arboreum</name>
    <name type="common">Tree cotton</name>
    <name type="synonym">Gossypium nanking</name>
    <dbReference type="NCBI Taxonomy" id="29729"/>
    <lineage>
        <taxon>Eukaryota</taxon>
        <taxon>Viridiplantae</taxon>
        <taxon>Streptophyta</taxon>
        <taxon>Embryophyta</taxon>
        <taxon>Tracheophyta</taxon>
        <taxon>Spermatophyta</taxon>
        <taxon>Magnoliopsida</taxon>
        <taxon>eudicotyledons</taxon>
        <taxon>Gunneridae</taxon>
        <taxon>Pentapetalae</taxon>
        <taxon>rosids</taxon>
        <taxon>malvids</taxon>
        <taxon>Malvales</taxon>
        <taxon>Malvaceae</taxon>
        <taxon>Malvoideae</taxon>
        <taxon>Gossypium</taxon>
    </lineage>
</organism>
<accession>A0ABR0NZG5</accession>
<dbReference type="Pfam" id="PF14111">
    <property type="entry name" value="DUF4283"/>
    <property type="match status" value="1"/>
</dbReference>
<dbReference type="PANTHER" id="PTHR31286:SF153">
    <property type="entry name" value="DUF4283 DOMAIN PROTEIN"/>
    <property type="match status" value="1"/>
</dbReference>
<sequence length="121" mass="14124">MAGLWHPIKGIAITDIGEKHYLFKFFHAVDMNRVLESLPWFFNNHLLLLHKLQMKEDSLTIPLNYDAFWIQIHDLPPSLMSETMAKCFGAFLGEFMEYDTRIPSLVLQQYKGIKVRLDVSP</sequence>
<dbReference type="InterPro" id="IPR025558">
    <property type="entry name" value="DUF4283"/>
</dbReference>
<dbReference type="Proteomes" id="UP001358586">
    <property type="component" value="Chromosome 8"/>
</dbReference>
<protein>
    <recommendedName>
        <fullName evidence="1">DUF4283 domain-containing protein</fullName>
    </recommendedName>
</protein>
<dbReference type="PANTHER" id="PTHR31286">
    <property type="entry name" value="GLYCINE-RICH CELL WALL STRUCTURAL PROTEIN 1.8-LIKE"/>
    <property type="match status" value="1"/>
</dbReference>
<name>A0ABR0NZG5_GOSAR</name>
<gene>
    <name evidence="2" type="ORF">PVK06_027124</name>
</gene>
<evidence type="ECO:0000259" key="1">
    <source>
        <dbReference type="Pfam" id="PF14111"/>
    </source>
</evidence>
<evidence type="ECO:0000313" key="3">
    <source>
        <dbReference type="Proteomes" id="UP001358586"/>
    </source>
</evidence>
<dbReference type="InterPro" id="IPR040256">
    <property type="entry name" value="At4g02000-like"/>
</dbReference>